<proteinExistence type="predicted"/>
<protein>
    <submittedName>
        <fullName evidence="1">Uncharacterized protein</fullName>
    </submittedName>
</protein>
<comment type="caution">
    <text evidence="1">The sequence shown here is derived from an EMBL/GenBank/DDBJ whole genome shotgun (WGS) entry which is preliminary data.</text>
</comment>
<reference evidence="1" key="1">
    <citation type="submission" date="2021-02" db="EMBL/GenBank/DDBJ databases">
        <authorList>
            <person name="Nowell W R."/>
        </authorList>
    </citation>
    <scope>NUCLEOTIDE SEQUENCE</scope>
</reference>
<dbReference type="AlphaFoldDB" id="A0A814S0C5"/>
<gene>
    <name evidence="1" type="ORF">IZO911_LOCUS25221</name>
</gene>
<accession>A0A814S0C5</accession>
<name>A0A814S0C5_9BILA</name>
<evidence type="ECO:0000313" key="1">
    <source>
        <dbReference type="EMBL" id="CAF1140951.1"/>
    </source>
</evidence>
<organism evidence="1 2">
    <name type="scientific">Adineta steineri</name>
    <dbReference type="NCBI Taxonomy" id="433720"/>
    <lineage>
        <taxon>Eukaryota</taxon>
        <taxon>Metazoa</taxon>
        <taxon>Spiralia</taxon>
        <taxon>Gnathifera</taxon>
        <taxon>Rotifera</taxon>
        <taxon>Eurotatoria</taxon>
        <taxon>Bdelloidea</taxon>
        <taxon>Adinetida</taxon>
        <taxon>Adinetidae</taxon>
        <taxon>Adineta</taxon>
    </lineage>
</organism>
<evidence type="ECO:0000313" key="2">
    <source>
        <dbReference type="Proteomes" id="UP000663860"/>
    </source>
</evidence>
<dbReference type="Proteomes" id="UP000663860">
    <property type="component" value="Unassembled WGS sequence"/>
</dbReference>
<sequence>MDSTSIDFIDEIYICSTDNEKKEFERIHGFISCTKFYHTSVYRPKSGTKRFIDHANQCSPLASQSTTSPNDLQATQSTLDKIVIKRQITITTKEQNGKQYYQIYGKQDYEFDFPGATDAREASSIIVNMTRLQLLIDKALEEMEP</sequence>
<dbReference type="EMBL" id="CAJNOE010000313">
    <property type="protein sequence ID" value="CAF1140951.1"/>
    <property type="molecule type" value="Genomic_DNA"/>
</dbReference>